<dbReference type="Gene3D" id="3.30.70.360">
    <property type="match status" value="2"/>
</dbReference>
<dbReference type="GO" id="GO:0008270">
    <property type="term" value="F:zinc ion binding"/>
    <property type="evidence" value="ECO:0007669"/>
    <property type="project" value="InterPro"/>
</dbReference>
<dbReference type="GO" id="GO:0006508">
    <property type="term" value="P:proteolysis"/>
    <property type="evidence" value="ECO:0007669"/>
    <property type="project" value="UniProtKB-KW"/>
</dbReference>
<dbReference type="InterPro" id="IPR010964">
    <property type="entry name" value="M20A_pepV-rel"/>
</dbReference>
<keyword evidence="3" id="KW-0645">Protease</keyword>
<dbReference type="Gene3D" id="3.40.630.10">
    <property type="entry name" value="Zn peptidases"/>
    <property type="match status" value="1"/>
</dbReference>
<sequence length="456" mass="49244">MFGEKILEYWDDILKDLETLVAIPSVAVPTEGPHPFGDPCAKALDTAVELARGYGLTAKNVDYYAAHAEYGEGEGNAVVMAHLDVVPAGEGWATDPFTMVLDDNHAYGRGVSDNKGAAVVALHCLRALKDAGVKGNRKLRVIFGSAEEIGMQDMKHYFSKEQLPDMGFTPDAEYGVCHCEKGGLNFRVTGESGPVVISLSAGTVVNAVPYKALCQIRCTPEERAALEEKAQGQKASFTITATEDGASIVAVGKAAHAASPQEGVNAVSYLVELLWDVFGEKLGTFFQFVHEKIGLTYDGSLIGVNLWDEPSGPLTFNLGLMQVKDGAASLTVDIRYPATKDGEEITATLRQQVEACGLNFERLSLSVPLYLPKESQLVTLLSGAYKDITGEDCEVFAMGGGTYARTMQGRGVAFGAGFKDQEDSHAHDVNERIDLRRFKLHAQICLEAMYRMLTAE</sequence>
<evidence type="ECO:0000256" key="6">
    <source>
        <dbReference type="ARBA" id="ARBA00022833"/>
    </source>
</evidence>
<dbReference type="GO" id="GO:0008237">
    <property type="term" value="F:metallopeptidase activity"/>
    <property type="evidence" value="ECO:0007669"/>
    <property type="project" value="UniProtKB-KW"/>
</dbReference>
<evidence type="ECO:0000256" key="7">
    <source>
        <dbReference type="ARBA" id="ARBA00022997"/>
    </source>
</evidence>
<dbReference type="PANTHER" id="PTHR43808">
    <property type="entry name" value="ACETYLORNITHINE DEACETYLASE"/>
    <property type="match status" value="1"/>
</dbReference>
<dbReference type="GO" id="GO:0008777">
    <property type="term" value="F:acetylornithine deacetylase activity"/>
    <property type="evidence" value="ECO:0007669"/>
    <property type="project" value="TreeGrafter"/>
</dbReference>
<evidence type="ECO:0000256" key="3">
    <source>
        <dbReference type="ARBA" id="ARBA00022670"/>
    </source>
</evidence>
<dbReference type="InterPro" id="IPR036264">
    <property type="entry name" value="Bact_exopeptidase_dim_dom"/>
</dbReference>
<evidence type="ECO:0000313" key="10">
    <source>
        <dbReference type="Proteomes" id="UP000823915"/>
    </source>
</evidence>
<evidence type="ECO:0000256" key="4">
    <source>
        <dbReference type="ARBA" id="ARBA00022723"/>
    </source>
</evidence>
<dbReference type="Proteomes" id="UP000823915">
    <property type="component" value="Unassembled WGS sequence"/>
</dbReference>
<evidence type="ECO:0000313" key="9">
    <source>
        <dbReference type="EMBL" id="HIY26525.1"/>
    </source>
</evidence>
<reference evidence="9" key="2">
    <citation type="submission" date="2021-04" db="EMBL/GenBank/DDBJ databases">
        <authorList>
            <person name="Gilroy R."/>
        </authorList>
    </citation>
    <scope>NUCLEOTIDE SEQUENCE</scope>
    <source>
        <strain evidence="9">1282</strain>
    </source>
</reference>
<dbReference type="SUPFAM" id="SSF53187">
    <property type="entry name" value="Zn-dependent exopeptidases"/>
    <property type="match status" value="1"/>
</dbReference>
<evidence type="ECO:0000256" key="5">
    <source>
        <dbReference type="ARBA" id="ARBA00022801"/>
    </source>
</evidence>
<protein>
    <submittedName>
        <fullName evidence="9">Sapep family Mn(2+)-dependent dipeptidase</fullName>
        <ecNumber evidence="9">3.4.13.-</ecNumber>
    </submittedName>
</protein>
<keyword evidence="5 9" id="KW-0378">Hydrolase</keyword>
<dbReference type="EC" id="3.4.13.-" evidence="9"/>
<dbReference type="GO" id="GO:0006526">
    <property type="term" value="P:L-arginine biosynthetic process"/>
    <property type="evidence" value="ECO:0007669"/>
    <property type="project" value="TreeGrafter"/>
</dbReference>
<comment type="similarity">
    <text evidence="2">Belongs to the peptidase M20A family.</text>
</comment>
<reference evidence="9" key="1">
    <citation type="journal article" date="2021" name="PeerJ">
        <title>Extensive microbial diversity within the chicken gut microbiome revealed by metagenomics and culture.</title>
        <authorList>
            <person name="Gilroy R."/>
            <person name="Ravi A."/>
            <person name="Getino M."/>
            <person name="Pursley I."/>
            <person name="Horton D.L."/>
            <person name="Alikhan N.F."/>
            <person name="Baker D."/>
            <person name="Gharbi K."/>
            <person name="Hall N."/>
            <person name="Watson M."/>
            <person name="Adriaenssens E.M."/>
            <person name="Foster-Nyarko E."/>
            <person name="Jarju S."/>
            <person name="Secka A."/>
            <person name="Antonio M."/>
            <person name="Oren A."/>
            <person name="Chaudhuri R.R."/>
            <person name="La Ragione R."/>
            <person name="Hildebrand F."/>
            <person name="Pallen M.J."/>
        </authorList>
    </citation>
    <scope>NUCLEOTIDE SEQUENCE</scope>
    <source>
        <strain evidence="9">1282</strain>
    </source>
</reference>
<dbReference type="SUPFAM" id="SSF55031">
    <property type="entry name" value="Bacterial exopeptidase dimerisation domain"/>
    <property type="match status" value="1"/>
</dbReference>
<dbReference type="Pfam" id="PF01546">
    <property type="entry name" value="Peptidase_M20"/>
    <property type="match status" value="1"/>
</dbReference>
<accession>A0A9D1YD46</accession>
<dbReference type="NCBIfam" id="TIGR01887">
    <property type="entry name" value="dipeptidaselike"/>
    <property type="match status" value="1"/>
</dbReference>
<evidence type="ECO:0000256" key="1">
    <source>
        <dbReference type="ARBA" id="ARBA00001947"/>
    </source>
</evidence>
<keyword evidence="8" id="KW-0482">Metalloprotease</keyword>
<evidence type="ECO:0000256" key="8">
    <source>
        <dbReference type="ARBA" id="ARBA00023049"/>
    </source>
</evidence>
<gene>
    <name evidence="9" type="ORF">H9838_05035</name>
</gene>
<keyword evidence="7 9" id="KW-0224">Dipeptidase</keyword>
<name>A0A9D1YD46_9FIRM</name>
<dbReference type="InterPro" id="IPR050072">
    <property type="entry name" value="Peptidase_M20A"/>
</dbReference>
<dbReference type="InterPro" id="IPR002933">
    <property type="entry name" value="Peptidase_M20"/>
</dbReference>
<comment type="caution">
    <text evidence="9">The sequence shown here is derived from an EMBL/GenBank/DDBJ whole genome shotgun (WGS) entry which is preliminary data.</text>
</comment>
<comment type="cofactor">
    <cofactor evidence="1">
        <name>Zn(2+)</name>
        <dbReference type="ChEBI" id="CHEBI:29105"/>
    </cofactor>
</comment>
<dbReference type="GO" id="GO:0016805">
    <property type="term" value="F:dipeptidase activity"/>
    <property type="evidence" value="ECO:0007669"/>
    <property type="project" value="UniProtKB-KW"/>
</dbReference>
<proteinExistence type="inferred from homology"/>
<evidence type="ECO:0000256" key="2">
    <source>
        <dbReference type="ARBA" id="ARBA00006247"/>
    </source>
</evidence>
<keyword evidence="4" id="KW-0479">Metal-binding</keyword>
<dbReference type="EMBL" id="DXDU01000084">
    <property type="protein sequence ID" value="HIY26525.1"/>
    <property type="molecule type" value="Genomic_DNA"/>
</dbReference>
<organism evidence="9 10">
    <name type="scientific">Candidatus Acutalibacter pullistercoris</name>
    <dbReference type="NCBI Taxonomy" id="2838418"/>
    <lineage>
        <taxon>Bacteria</taxon>
        <taxon>Bacillati</taxon>
        <taxon>Bacillota</taxon>
        <taxon>Clostridia</taxon>
        <taxon>Eubacteriales</taxon>
        <taxon>Acutalibacteraceae</taxon>
        <taxon>Acutalibacter</taxon>
    </lineage>
</organism>
<dbReference type="AlphaFoldDB" id="A0A9D1YD46"/>
<dbReference type="PANTHER" id="PTHR43808:SF31">
    <property type="entry name" value="N-ACETYL-L-CITRULLINE DEACETYLASE"/>
    <property type="match status" value="1"/>
</dbReference>
<keyword evidence="6" id="KW-0862">Zinc</keyword>